<dbReference type="EMBL" id="BAAAMY010000005">
    <property type="protein sequence ID" value="GAA1922922.1"/>
    <property type="molecule type" value="Genomic_DNA"/>
</dbReference>
<evidence type="ECO:0000256" key="4">
    <source>
        <dbReference type="ARBA" id="ARBA00022898"/>
    </source>
</evidence>
<proteinExistence type="predicted"/>
<dbReference type="InterPro" id="IPR015422">
    <property type="entry name" value="PyrdxlP-dep_Trfase_small"/>
</dbReference>
<keyword evidence="2 6" id="KW-0032">Aminotransferase</keyword>
<sequence>MRIGVVVFVGMELRTASRLDGIPPTVFTRMSALAVRTGSVNLGQGFPDADGPEAVREAAVAALRAGANQYAPGIGTPGLRRAVADHQRRHYGIDLDPDTEVVVTTGVTEGVAAALLGLVEPGDEVVLLEPYYDSYAAMLQVAGAVRRPVTLRAPDFRLDVAALEAAVTDRTRMILLNSPHNPTGTVLTRVELEAVATLARRHDLLVVTDEVYEHLVFDHHEHVPISTLPGMAERTLTLSSVGKSWSLTGWKVGWATGPAALVGAVLAAKQWLTFTSGAPLQPAVEVALDAHDAWPRELALDLASRRDLLVEGLAAVGLPCRPAEGTYFEVTDVAALGWDDADVFCDALPGRAGVVAVPMPVLYDTDAGRTQVRWTFSKDRDVIEEGLERLARADLTA</sequence>
<dbReference type="CDD" id="cd00609">
    <property type="entry name" value="AAT_like"/>
    <property type="match status" value="1"/>
</dbReference>
<evidence type="ECO:0000256" key="2">
    <source>
        <dbReference type="ARBA" id="ARBA00022576"/>
    </source>
</evidence>
<dbReference type="InterPro" id="IPR051326">
    <property type="entry name" value="Kynurenine-oxoglutarate_AT"/>
</dbReference>
<feature type="domain" description="Aminotransferase class I/classII large" evidence="5">
    <location>
        <begin position="40"/>
        <end position="390"/>
    </location>
</feature>
<dbReference type="Proteomes" id="UP001501612">
    <property type="component" value="Unassembled WGS sequence"/>
</dbReference>
<gene>
    <name evidence="6" type="ORF">GCM10009737_25580</name>
</gene>
<keyword evidence="3" id="KW-0808">Transferase</keyword>
<dbReference type="GO" id="GO:0008483">
    <property type="term" value="F:transaminase activity"/>
    <property type="evidence" value="ECO:0007669"/>
    <property type="project" value="UniProtKB-KW"/>
</dbReference>
<dbReference type="Gene3D" id="3.90.1150.10">
    <property type="entry name" value="Aspartate Aminotransferase, domain 1"/>
    <property type="match status" value="1"/>
</dbReference>
<evidence type="ECO:0000259" key="5">
    <source>
        <dbReference type="Pfam" id="PF00155"/>
    </source>
</evidence>
<name>A0ABN2PLY1_9ACTN</name>
<dbReference type="SUPFAM" id="SSF53383">
    <property type="entry name" value="PLP-dependent transferases"/>
    <property type="match status" value="1"/>
</dbReference>
<evidence type="ECO:0000256" key="1">
    <source>
        <dbReference type="ARBA" id="ARBA00001933"/>
    </source>
</evidence>
<dbReference type="Pfam" id="PF00155">
    <property type="entry name" value="Aminotran_1_2"/>
    <property type="match status" value="1"/>
</dbReference>
<evidence type="ECO:0000256" key="3">
    <source>
        <dbReference type="ARBA" id="ARBA00022679"/>
    </source>
</evidence>
<keyword evidence="7" id="KW-1185">Reference proteome</keyword>
<evidence type="ECO:0000313" key="6">
    <source>
        <dbReference type="EMBL" id="GAA1922922.1"/>
    </source>
</evidence>
<dbReference type="InterPro" id="IPR015421">
    <property type="entry name" value="PyrdxlP-dep_Trfase_major"/>
</dbReference>
<organism evidence="6 7">
    <name type="scientific">Nocardioides lentus</name>
    <dbReference type="NCBI Taxonomy" id="338077"/>
    <lineage>
        <taxon>Bacteria</taxon>
        <taxon>Bacillati</taxon>
        <taxon>Actinomycetota</taxon>
        <taxon>Actinomycetes</taxon>
        <taxon>Propionibacteriales</taxon>
        <taxon>Nocardioidaceae</taxon>
        <taxon>Nocardioides</taxon>
    </lineage>
</organism>
<dbReference type="PANTHER" id="PTHR43807:SF20">
    <property type="entry name" value="FI04487P"/>
    <property type="match status" value="1"/>
</dbReference>
<keyword evidence="4" id="KW-0663">Pyridoxal phosphate</keyword>
<reference evidence="6 7" key="1">
    <citation type="journal article" date="2019" name="Int. J. Syst. Evol. Microbiol.">
        <title>The Global Catalogue of Microorganisms (GCM) 10K type strain sequencing project: providing services to taxonomists for standard genome sequencing and annotation.</title>
        <authorList>
            <consortium name="The Broad Institute Genomics Platform"/>
            <consortium name="The Broad Institute Genome Sequencing Center for Infectious Disease"/>
            <person name="Wu L."/>
            <person name="Ma J."/>
        </authorList>
    </citation>
    <scope>NUCLEOTIDE SEQUENCE [LARGE SCALE GENOMIC DNA]</scope>
    <source>
        <strain evidence="6 7">JCM 14046</strain>
    </source>
</reference>
<dbReference type="PANTHER" id="PTHR43807">
    <property type="entry name" value="FI04487P"/>
    <property type="match status" value="1"/>
</dbReference>
<evidence type="ECO:0000313" key="7">
    <source>
        <dbReference type="Proteomes" id="UP001501612"/>
    </source>
</evidence>
<dbReference type="InterPro" id="IPR004839">
    <property type="entry name" value="Aminotransferase_I/II_large"/>
</dbReference>
<comment type="cofactor">
    <cofactor evidence="1">
        <name>pyridoxal 5'-phosphate</name>
        <dbReference type="ChEBI" id="CHEBI:597326"/>
    </cofactor>
</comment>
<dbReference type="InterPro" id="IPR015424">
    <property type="entry name" value="PyrdxlP-dep_Trfase"/>
</dbReference>
<comment type="caution">
    <text evidence="6">The sequence shown here is derived from an EMBL/GenBank/DDBJ whole genome shotgun (WGS) entry which is preliminary data.</text>
</comment>
<dbReference type="Gene3D" id="3.40.640.10">
    <property type="entry name" value="Type I PLP-dependent aspartate aminotransferase-like (Major domain)"/>
    <property type="match status" value="1"/>
</dbReference>
<protein>
    <submittedName>
        <fullName evidence="6">Pyridoxal phosphate-dependent aminotransferase</fullName>
    </submittedName>
</protein>
<accession>A0ABN2PLY1</accession>